<evidence type="ECO:0000313" key="9">
    <source>
        <dbReference type="Proteomes" id="UP000070258"/>
    </source>
</evidence>
<comment type="similarity">
    <text evidence="2 5">Belongs to the prokaryotic ubiquitin-like protein family.</text>
</comment>
<dbReference type="EMBL" id="LSRE01000001">
    <property type="protein sequence ID" value="KXP01352.1"/>
    <property type="molecule type" value="Genomic_DNA"/>
</dbReference>
<name>A0A138AX25_9ACTN</name>
<dbReference type="GO" id="GO:0070628">
    <property type="term" value="F:proteasome binding"/>
    <property type="evidence" value="ECO:0007669"/>
    <property type="project" value="UniProtKB-UniRule"/>
</dbReference>
<dbReference type="InterPro" id="IPR008515">
    <property type="entry name" value="Ubiquitin-like_Pup"/>
</dbReference>
<dbReference type="GO" id="GO:0070490">
    <property type="term" value="P:protein pupylation"/>
    <property type="evidence" value="ECO:0007669"/>
    <property type="project" value="UniProtKB-UniRule"/>
</dbReference>
<comment type="pathway">
    <text evidence="1 5">Protein degradation; proteasomal Pup-dependent pathway.</text>
</comment>
<keyword evidence="5" id="KW-1017">Isopeptide bond</keyword>
<comment type="subunit">
    <text evidence="5">Strongly interacts with the proteasome-associated ATPase ARC through a hydrophobic interface; the interacting region of Pup lies in its C-terminal half. There is one Pup binding site per ARC hexamer ring.</text>
</comment>
<feature type="compositionally biased region" description="Basic and acidic residues" evidence="6">
    <location>
        <begin position="1"/>
        <end position="11"/>
    </location>
</feature>
<evidence type="ECO:0000256" key="3">
    <source>
        <dbReference type="ARBA" id="ARBA00016748"/>
    </source>
</evidence>
<dbReference type="Proteomes" id="UP000070409">
    <property type="component" value="Unassembled WGS sequence"/>
</dbReference>
<proteinExistence type="inferred from homology"/>
<dbReference type="HAMAP" id="MF_02106">
    <property type="entry name" value="Pup"/>
    <property type="match status" value="1"/>
</dbReference>
<evidence type="ECO:0000256" key="2">
    <source>
        <dbReference type="ARBA" id="ARBA00010616"/>
    </source>
</evidence>
<feature type="region of interest" description="Disordered" evidence="6">
    <location>
        <begin position="1"/>
        <end position="30"/>
    </location>
</feature>
<keyword evidence="5" id="KW-0833">Ubl conjugation pathway</keyword>
<gene>
    <name evidence="5" type="primary">pup</name>
    <name evidence="8" type="ORF">AXK60_03660</name>
    <name evidence="7" type="ORF">AXK61_00590</name>
</gene>
<comment type="PTM">
    <text evidence="5">Is modified by deamidation of its C-terminal glutamine to glutamate by the deamidase Dop, a prerequisite to the subsequent pupylation process.</text>
</comment>
<dbReference type="Proteomes" id="UP000070258">
    <property type="component" value="Unassembled WGS sequence"/>
</dbReference>
<organism evidence="8 9">
    <name type="scientific">Tsukamurella pseudospumae</name>
    <dbReference type="NCBI Taxonomy" id="239498"/>
    <lineage>
        <taxon>Bacteria</taxon>
        <taxon>Bacillati</taxon>
        <taxon>Actinomycetota</taxon>
        <taxon>Actinomycetes</taxon>
        <taxon>Mycobacteriales</taxon>
        <taxon>Tsukamurellaceae</taxon>
        <taxon>Tsukamurella</taxon>
    </lineage>
</organism>
<feature type="modified residue" description="Deamidated glutamine" evidence="5">
    <location>
        <position position="64"/>
    </location>
</feature>
<dbReference type="NCBIfam" id="TIGR03687">
    <property type="entry name" value="pupylate_cterm"/>
    <property type="match status" value="1"/>
</dbReference>
<evidence type="ECO:0000313" key="10">
    <source>
        <dbReference type="Proteomes" id="UP000070409"/>
    </source>
</evidence>
<dbReference type="AlphaFoldDB" id="A0A138AX25"/>
<dbReference type="UniPathway" id="UPA00997"/>
<evidence type="ECO:0000256" key="1">
    <source>
        <dbReference type="ARBA" id="ARBA00004707"/>
    </source>
</evidence>
<dbReference type="RefSeq" id="WP_068569600.1">
    <property type="nucleotide sequence ID" value="NZ_LSRE01000001.1"/>
</dbReference>
<accession>A0A138AX25</accession>
<dbReference type="GO" id="GO:0019941">
    <property type="term" value="P:modification-dependent protein catabolic process"/>
    <property type="evidence" value="ECO:0007669"/>
    <property type="project" value="UniProtKB-UniRule"/>
</dbReference>
<evidence type="ECO:0000256" key="4">
    <source>
        <dbReference type="ARBA" id="ARBA00032321"/>
    </source>
</evidence>
<feature type="cross-link" description="Isoglutamyl lysine isopeptide (Gln-Lys) (interchain with K-? in acceptor proteins)" evidence="5">
    <location>
        <position position="64"/>
    </location>
</feature>
<comment type="domain">
    <text evidence="5">The N-terminal unstructured half of Pup provides a signal required to initiate unfolding and degradation by the proteasome but is not needed for pupylation, while the C-terminal helical half of Pup interacts with ARC to target proteins to the proteasome.</text>
</comment>
<reference evidence="8" key="2">
    <citation type="submission" date="2016-02" db="EMBL/GenBank/DDBJ databases">
        <authorList>
            <person name="Teng J.L."/>
            <person name="Yang Y."/>
            <person name="Huang Y."/>
            <person name="Guo F."/>
            <person name="Wei W."/>
            <person name="Chen J.H."/>
            <person name="Wong S.Y."/>
            <person name="Lau S.K."/>
            <person name="Woo P.C."/>
        </authorList>
    </citation>
    <scope>NUCLEOTIDE SEQUENCE</scope>
    <source>
        <strain evidence="8">JCM 15929</strain>
    </source>
</reference>
<evidence type="ECO:0000313" key="7">
    <source>
        <dbReference type="EMBL" id="KXP01352.1"/>
    </source>
</evidence>
<evidence type="ECO:0000313" key="8">
    <source>
        <dbReference type="EMBL" id="KXP14970.1"/>
    </source>
</evidence>
<keyword evidence="10" id="KW-1185">Reference proteome</keyword>
<dbReference type="STRING" id="239498.AXK60_03660"/>
<protein>
    <recommendedName>
        <fullName evidence="3 5">Prokaryotic ubiquitin-like protein Pup</fullName>
    </recommendedName>
    <alternativeName>
        <fullName evidence="4 5">Bacterial ubiquitin-like modifier</fullName>
    </alternativeName>
</protein>
<reference evidence="7 10" key="3">
    <citation type="submission" date="2016-02" db="EMBL/GenBank/DDBJ databases">
        <authorList>
            <person name="Teng J.L."/>
            <person name="Tang Y."/>
            <person name="Huang Y."/>
            <person name="Guo F."/>
            <person name="Wei W."/>
            <person name="Chen J.H."/>
            <person name="Wong S.Y."/>
            <person name="Lau S.K."/>
            <person name="Woo P.C."/>
        </authorList>
    </citation>
    <scope>NUCLEOTIDE SEQUENCE [LARGE SCALE GENOMIC DNA]</scope>
    <source>
        <strain evidence="7 10">JCM 13375</strain>
    </source>
</reference>
<feature type="region of interest" description="ARC ATPase binding" evidence="5">
    <location>
        <begin position="21"/>
        <end position="58"/>
    </location>
</feature>
<evidence type="ECO:0000256" key="5">
    <source>
        <dbReference type="HAMAP-Rule" id="MF_02106"/>
    </source>
</evidence>
<comment type="function">
    <text evidence="5">Protein modifier that is covalently attached to lysine residues of substrate proteins, thereby targeting them for proteasomal degradation. The tagging system is termed pupylation.</text>
</comment>
<dbReference type="GO" id="GO:0031386">
    <property type="term" value="F:protein tag activity"/>
    <property type="evidence" value="ECO:0007669"/>
    <property type="project" value="UniProtKB-UniRule"/>
</dbReference>
<dbReference type="GO" id="GO:0010498">
    <property type="term" value="P:proteasomal protein catabolic process"/>
    <property type="evidence" value="ECO:0007669"/>
    <property type="project" value="UniProtKB-UniRule"/>
</dbReference>
<dbReference type="Pfam" id="PF05639">
    <property type="entry name" value="Pup"/>
    <property type="match status" value="1"/>
</dbReference>
<dbReference type="EMBL" id="LSRF01000001">
    <property type="protein sequence ID" value="KXP14970.1"/>
    <property type="molecule type" value="Genomic_DNA"/>
</dbReference>
<comment type="caution">
    <text evidence="8">The sequence shown here is derived from an EMBL/GenBank/DDBJ whole genome shotgun (WGS) entry which is preliminary data.</text>
</comment>
<reference evidence="9" key="1">
    <citation type="submission" date="2016-02" db="EMBL/GenBank/DDBJ databases">
        <authorList>
            <person name="Wen L."/>
            <person name="He K."/>
            <person name="Yang H."/>
        </authorList>
    </citation>
    <scope>NUCLEOTIDE SEQUENCE [LARGE SCALE GENOMIC DNA]</scope>
    <source>
        <strain evidence="9">JCM 15929</strain>
    </source>
</reference>
<sequence length="64" mass="6895">MAQEQVKRGGGGDDEDLAGAPSGAGQERIEKLTDETDDLLDEIDDVLEENAEDFVRAYVQKGGQ</sequence>
<evidence type="ECO:0000256" key="6">
    <source>
        <dbReference type="SAM" id="MobiDB-lite"/>
    </source>
</evidence>